<dbReference type="GO" id="GO:0005929">
    <property type="term" value="C:cilium"/>
    <property type="evidence" value="ECO:0007669"/>
    <property type="project" value="TreeGrafter"/>
</dbReference>
<dbReference type="GO" id="GO:0060271">
    <property type="term" value="P:cilium assembly"/>
    <property type="evidence" value="ECO:0007669"/>
    <property type="project" value="TreeGrafter"/>
</dbReference>
<evidence type="ECO:0000313" key="3">
    <source>
        <dbReference type="Proteomes" id="UP000324800"/>
    </source>
</evidence>
<evidence type="ECO:0000313" key="2">
    <source>
        <dbReference type="EMBL" id="KAA6384776.1"/>
    </source>
</evidence>
<organism evidence="2 3">
    <name type="scientific">Streblomastix strix</name>
    <dbReference type="NCBI Taxonomy" id="222440"/>
    <lineage>
        <taxon>Eukaryota</taxon>
        <taxon>Metamonada</taxon>
        <taxon>Preaxostyla</taxon>
        <taxon>Oxymonadida</taxon>
        <taxon>Streblomastigidae</taxon>
        <taxon>Streblomastix</taxon>
    </lineage>
</organism>
<dbReference type="Proteomes" id="UP000324800">
    <property type="component" value="Unassembled WGS sequence"/>
</dbReference>
<feature type="non-terminal residue" evidence="2">
    <location>
        <position position="346"/>
    </location>
</feature>
<feature type="compositionally biased region" description="Low complexity" evidence="1">
    <location>
        <begin position="155"/>
        <end position="164"/>
    </location>
</feature>
<reference evidence="2 3" key="1">
    <citation type="submission" date="2019-03" db="EMBL/GenBank/DDBJ databases">
        <title>Single cell metagenomics reveals metabolic interactions within the superorganism composed of flagellate Streblomastix strix and complex community of Bacteroidetes bacteria on its surface.</title>
        <authorList>
            <person name="Treitli S.C."/>
            <person name="Kolisko M."/>
            <person name="Husnik F."/>
            <person name="Keeling P."/>
            <person name="Hampl V."/>
        </authorList>
    </citation>
    <scope>NUCLEOTIDE SEQUENCE [LARGE SCALE GENOMIC DNA]</scope>
    <source>
        <strain evidence="2">ST1C</strain>
    </source>
</reference>
<name>A0A5J4VRB5_9EUKA</name>
<dbReference type="PANTHER" id="PTHR45912">
    <property type="entry name" value="CILIA- AND FLAGELLA-ASSOCIATED PROTEIN 47"/>
    <property type="match status" value="1"/>
</dbReference>
<protein>
    <recommendedName>
        <fullName evidence="4">Abnormal spindle-like microcephaly-associated protein ASH domain-containing protein</fullName>
    </recommendedName>
</protein>
<dbReference type="EMBL" id="SNRW01005585">
    <property type="protein sequence ID" value="KAA6384776.1"/>
    <property type="molecule type" value="Genomic_DNA"/>
</dbReference>
<proteinExistence type="predicted"/>
<sequence>MIIFEPKELVLPPVPLGYTSKGRVIIRNVRYDNVDLHCQLPADSALCPLKVNFPEGSSLTLNKQTVIVEVLFSARKSPSFSTRLVFYDGLANPYLLTVHTVADNDVFTNAGFLLSNWRINRTVQEHFDGIPQLKEDGSGIEVELLANSQAQAQGSAQQQVQAGSIPGVPQTSGVGSADKQAIGQKGTTSLSQQHHTQSMLNVNPLMQQMASPLTTTYSQLVSTQFEMPSYPHALLPIMLRFMNLTLLSQQQLIKWPESAIETFGMPLIEAIEHLLSQQIHGKVNPELIKSASTSVVIQSRDYVKDQFGLGDGTDRAKSGMGGYSESVSGLKGVTGGTQNNQGTPQK</sequence>
<accession>A0A5J4VRB5</accession>
<feature type="region of interest" description="Disordered" evidence="1">
    <location>
        <begin position="308"/>
        <end position="346"/>
    </location>
</feature>
<dbReference type="AlphaFoldDB" id="A0A5J4VRB5"/>
<comment type="caution">
    <text evidence="2">The sequence shown here is derived from an EMBL/GenBank/DDBJ whole genome shotgun (WGS) entry which is preliminary data.</text>
</comment>
<feature type="compositionally biased region" description="Low complexity" evidence="1">
    <location>
        <begin position="336"/>
        <end position="346"/>
    </location>
</feature>
<feature type="compositionally biased region" description="Polar residues" evidence="1">
    <location>
        <begin position="185"/>
        <end position="196"/>
    </location>
</feature>
<evidence type="ECO:0008006" key="4">
    <source>
        <dbReference type="Google" id="ProtNLM"/>
    </source>
</evidence>
<evidence type="ECO:0000256" key="1">
    <source>
        <dbReference type="SAM" id="MobiDB-lite"/>
    </source>
</evidence>
<gene>
    <name evidence="2" type="ORF">EZS28_019695</name>
</gene>
<feature type="region of interest" description="Disordered" evidence="1">
    <location>
        <begin position="155"/>
        <end position="196"/>
    </location>
</feature>
<dbReference type="PANTHER" id="PTHR45912:SF3">
    <property type="entry name" value="CILIA- AND FLAGELLA-ASSOCIATED PROTEIN 47"/>
    <property type="match status" value="1"/>
</dbReference>